<protein>
    <recommendedName>
        <fullName evidence="3">Nucleotide-diphospho-sugar transferase</fullName>
    </recommendedName>
</protein>
<evidence type="ECO:0008006" key="3">
    <source>
        <dbReference type="Google" id="ProtNLM"/>
    </source>
</evidence>
<organism evidence="1 2">
    <name type="scientific">Campylobacter phage F379</name>
    <dbReference type="NCBI Taxonomy" id="2776767"/>
    <lineage>
        <taxon>Viruses</taxon>
        <taxon>Duplodnaviria</taxon>
        <taxon>Heunggongvirae</taxon>
        <taxon>Uroviricota</taxon>
        <taxon>Caudoviricetes</taxon>
        <taxon>Connertonviridae</taxon>
        <taxon>Firehammervirus</taxon>
        <taxon>Firehammervirus F379</taxon>
    </lineage>
</organism>
<keyword evidence="2" id="KW-1185">Reference proteome</keyword>
<sequence>MKIAFICVVESNNTYTDKKKHKRLYETESLKCAELLKKYTQCDIFYICPTNNGVDENTKKIYSNLGVNYIEKNIYNDLNLEPKDGFYNKIYGCTFLESMLKNKYDVLIHIDLDMFLVRDFSNYLNDLELVDSCLIYDDIQAQDERKHNISKCIFNTCFIVDASKKLFENWAEIANTIKYSTYKNIVKDLEPHKLEELSFDILSSKYYIKPLKDLMFGETYTNLDIIKQRYNIHNFYFHHYHIGSNYNYKKEEDKFWTLL</sequence>
<name>A0A7L8ZJG4_9CAUD</name>
<gene>
    <name evidence="1" type="ORF">F379_092</name>
</gene>
<dbReference type="EMBL" id="MT932329">
    <property type="protein sequence ID" value="QOI69378.1"/>
    <property type="molecule type" value="Genomic_DNA"/>
</dbReference>
<dbReference type="Proteomes" id="UP000593835">
    <property type="component" value="Segment"/>
</dbReference>
<evidence type="ECO:0000313" key="2">
    <source>
        <dbReference type="Proteomes" id="UP000593835"/>
    </source>
</evidence>
<reference evidence="1 2" key="1">
    <citation type="submission" date="2020-08" db="EMBL/GenBank/DDBJ databases">
        <authorList>
            <person name="Sorensen M.C.H."/>
        </authorList>
    </citation>
    <scope>NUCLEOTIDE SEQUENCE [LARGE SCALE GENOMIC DNA]</scope>
</reference>
<proteinExistence type="predicted"/>
<evidence type="ECO:0000313" key="1">
    <source>
        <dbReference type="EMBL" id="QOI69378.1"/>
    </source>
</evidence>
<accession>A0A7L8ZJG4</accession>